<feature type="region of interest" description="Disordered" evidence="7">
    <location>
        <begin position="1"/>
        <end position="121"/>
    </location>
</feature>
<keyword evidence="10" id="KW-1185">Reference proteome</keyword>
<dbReference type="GO" id="GO:0046982">
    <property type="term" value="F:protein heterodimerization activity"/>
    <property type="evidence" value="ECO:0007669"/>
    <property type="project" value="InterPro"/>
</dbReference>
<feature type="compositionally biased region" description="Polar residues" evidence="7">
    <location>
        <begin position="508"/>
        <end position="527"/>
    </location>
</feature>
<reference evidence="9 10" key="1">
    <citation type="submission" date="2019-01" db="EMBL/GenBank/DDBJ databases">
        <title>Nuclear Genome Assembly of the Microalgal Biofuel strain Nannochloropsis salina CCMP1776.</title>
        <authorList>
            <person name="Hovde B."/>
        </authorList>
    </citation>
    <scope>NUCLEOTIDE SEQUENCE [LARGE SCALE GENOMIC DNA]</scope>
    <source>
        <strain evidence="9 10">CCMP1776</strain>
    </source>
</reference>
<dbReference type="GO" id="GO:0005634">
    <property type="term" value="C:nucleus"/>
    <property type="evidence" value="ECO:0007669"/>
    <property type="project" value="UniProtKB-SubCell"/>
</dbReference>
<keyword evidence="4" id="KW-0804">Transcription</keyword>
<dbReference type="AlphaFoldDB" id="A0A4D9DCF6"/>
<keyword evidence="3" id="KW-0238">DNA-binding</keyword>
<keyword evidence="5" id="KW-0539">Nucleus</keyword>
<feature type="compositionally biased region" description="Basic and acidic residues" evidence="7">
    <location>
        <begin position="101"/>
        <end position="118"/>
    </location>
</feature>
<evidence type="ECO:0000256" key="6">
    <source>
        <dbReference type="ARBA" id="ARBA00038129"/>
    </source>
</evidence>
<feature type="compositionally biased region" description="Low complexity" evidence="7">
    <location>
        <begin position="236"/>
        <end position="262"/>
    </location>
</feature>
<dbReference type="CDD" id="cd22908">
    <property type="entry name" value="HFD_NFYC-like"/>
    <property type="match status" value="1"/>
</dbReference>
<dbReference type="InterPro" id="IPR009072">
    <property type="entry name" value="Histone-fold"/>
</dbReference>
<feature type="region of interest" description="Disordered" evidence="7">
    <location>
        <begin position="134"/>
        <end position="170"/>
    </location>
</feature>
<evidence type="ECO:0000256" key="2">
    <source>
        <dbReference type="ARBA" id="ARBA00023015"/>
    </source>
</evidence>
<gene>
    <name evidence="9" type="ORF">NSK_002427</name>
</gene>
<comment type="subcellular location">
    <subcellularLocation>
        <location evidence="1">Nucleus</location>
    </subcellularLocation>
</comment>
<dbReference type="OrthoDB" id="1272441at2759"/>
<evidence type="ECO:0000256" key="1">
    <source>
        <dbReference type="ARBA" id="ARBA00004123"/>
    </source>
</evidence>
<feature type="compositionally biased region" description="Polar residues" evidence="7">
    <location>
        <begin position="81"/>
        <end position="100"/>
    </location>
</feature>
<comment type="similarity">
    <text evidence="6">Belongs to the NFYC/HAP5 subunit family.</text>
</comment>
<protein>
    <recommendedName>
        <fullName evidence="8">Transcription factor CBF/NF-Y/archaeal histone domain-containing protein</fullName>
    </recommendedName>
</protein>
<organism evidence="9 10">
    <name type="scientific">Nannochloropsis salina CCMP1776</name>
    <dbReference type="NCBI Taxonomy" id="1027361"/>
    <lineage>
        <taxon>Eukaryota</taxon>
        <taxon>Sar</taxon>
        <taxon>Stramenopiles</taxon>
        <taxon>Ochrophyta</taxon>
        <taxon>Eustigmatophyceae</taxon>
        <taxon>Eustigmatales</taxon>
        <taxon>Monodopsidaceae</taxon>
        <taxon>Microchloropsis</taxon>
        <taxon>Microchloropsis salina</taxon>
    </lineage>
</organism>
<dbReference type="Proteomes" id="UP000355283">
    <property type="component" value="Unassembled WGS sequence"/>
</dbReference>
<proteinExistence type="inferred from homology"/>
<evidence type="ECO:0000259" key="8">
    <source>
        <dbReference type="Pfam" id="PF00808"/>
    </source>
</evidence>
<feature type="compositionally biased region" description="Basic and acidic residues" evidence="7">
    <location>
        <begin position="197"/>
        <end position="213"/>
    </location>
</feature>
<comment type="caution">
    <text evidence="9">The sequence shown here is derived from an EMBL/GenBank/DDBJ whole genome shotgun (WGS) entry which is preliminary data.</text>
</comment>
<accession>A0A4D9DCF6</accession>
<dbReference type="PANTHER" id="PTHR10252">
    <property type="entry name" value="HISTONE-LIKE TRANSCRIPTION FACTOR CCAAT-RELATED"/>
    <property type="match status" value="1"/>
</dbReference>
<feature type="domain" description="Transcription factor CBF/NF-Y/archaeal histone" evidence="8">
    <location>
        <begin position="324"/>
        <end position="392"/>
    </location>
</feature>
<evidence type="ECO:0000256" key="5">
    <source>
        <dbReference type="ARBA" id="ARBA00023242"/>
    </source>
</evidence>
<dbReference type="InterPro" id="IPR050568">
    <property type="entry name" value="Transcr_DNA_Rep_Reg"/>
</dbReference>
<dbReference type="Pfam" id="PF00808">
    <property type="entry name" value="CBFD_NFYB_HMF"/>
    <property type="match status" value="1"/>
</dbReference>
<feature type="compositionally biased region" description="Polar residues" evidence="7">
    <location>
        <begin position="1"/>
        <end position="10"/>
    </location>
</feature>
<evidence type="ECO:0000256" key="4">
    <source>
        <dbReference type="ARBA" id="ARBA00023163"/>
    </source>
</evidence>
<feature type="region of interest" description="Disordered" evidence="7">
    <location>
        <begin position="503"/>
        <end position="527"/>
    </location>
</feature>
<dbReference type="Gene3D" id="1.10.20.10">
    <property type="entry name" value="Histone, subunit A"/>
    <property type="match status" value="1"/>
</dbReference>
<dbReference type="PANTHER" id="PTHR10252:SF8">
    <property type="entry name" value="NUCLEAR TRANSCRIPTION FACTOR Y SUBUNIT GAMMA"/>
    <property type="match status" value="1"/>
</dbReference>
<evidence type="ECO:0000313" key="9">
    <source>
        <dbReference type="EMBL" id="TFJ86219.1"/>
    </source>
</evidence>
<dbReference type="InterPro" id="IPR003958">
    <property type="entry name" value="CBFA_NFYB_domain"/>
</dbReference>
<feature type="region of interest" description="Disordered" evidence="7">
    <location>
        <begin position="193"/>
        <end position="287"/>
    </location>
</feature>
<evidence type="ECO:0000256" key="7">
    <source>
        <dbReference type="SAM" id="MobiDB-lite"/>
    </source>
</evidence>
<dbReference type="FunFam" id="1.10.20.10:FF:000062">
    <property type="entry name" value="Nuclear transcription factor Y subunit C"/>
    <property type="match status" value="1"/>
</dbReference>
<sequence length="527" mass="59242">MDAISSAQNKTTRDKNYASDLNGVTSTSDKDSVDGSGTSNAPSSRPALGTRDCAQTSGDFALQASLHESDVFARRRVMPQQPFSSPSQGEAPLPNSSPSSRCHELSGDHEQQDGRPEHPSSFQLHQYHHAMRTHLSQQDSQGHHHHQQRYQAPEQRPQHQHDHGNASGQHSIYHQQLPLQMQQDNLQSSQLLLQQQHHADQSKQQSHPHDQRHLQQLNHHHHGDPLRQFPLIYHSQQQQQRHQQQSQHQQPQQQQQQQQQQQRPPPLPPPSPVQQLQERQSEDVQGANYRPNHCIEYVVDSVWRSEGVKINDIEPSRTDFKLQELPLARVKKVMKQDDEIDGISRFLVSMEALIIMAKACELFVVELTLRGWHMTEENRRRTLQRMHLAQAMIKCEMFDFLIDIVPRDQAVPAVRRGKANWADAATEAEGAVSGPVGVVQSGNYGQREAVREVAKHSDVQAGDATALSDKSFRDPARVVVERDAAVAEEKREDPLVVALLHTAGRSEVASQSTTRASGGTDGPSLTT</sequence>
<dbReference type="GO" id="GO:0000978">
    <property type="term" value="F:RNA polymerase II cis-regulatory region sequence-specific DNA binding"/>
    <property type="evidence" value="ECO:0007669"/>
    <property type="project" value="TreeGrafter"/>
</dbReference>
<dbReference type="EMBL" id="SDOX01000009">
    <property type="protein sequence ID" value="TFJ86219.1"/>
    <property type="molecule type" value="Genomic_DNA"/>
</dbReference>
<feature type="compositionally biased region" description="Pro residues" evidence="7">
    <location>
        <begin position="263"/>
        <end position="272"/>
    </location>
</feature>
<dbReference type="GO" id="GO:0000981">
    <property type="term" value="F:DNA-binding transcription factor activity, RNA polymerase II-specific"/>
    <property type="evidence" value="ECO:0007669"/>
    <property type="project" value="TreeGrafter"/>
</dbReference>
<evidence type="ECO:0000256" key="3">
    <source>
        <dbReference type="ARBA" id="ARBA00023125"/>
    </source>
</evidence>
<evidence type="ECO:0000313" key="10">
    <source>
        <dbReference type="Proteomes" id="UP000355283"/>
    </source>
</evidence>
<keyword evidence="2" id="KW-0805">Transcription regulation</keyword>
<dbReference type="SUPFAM" id="SSF47113">
    <property type="entry name" value="Histone-fold"/>
    <property type="match status" value="1"/>
</dbReference>
<name>A0A4D9DCF6_9STRA</name>